<proteinExistence type="predicted"/>
<gene>
    <name evidence="1" type="ORF">EZS28_054446</name>
</gene>
<comment type="caution">
    <text evidence="1">The sequence shown here is derived from an EMBL/GenBank/DDBJ whole genome shotgun (WGS) entry which is preliminary data.</text>
</comment>
<protein>
    <recommendedName>
        <fullName evidence="3">Tyr recombinase domain-containing protein</fullName>
    </recommendedName>
</protein>
<dbReference type="AlphaFoldDB" id="A0A5J4QN29"/>
<evidence type="ECO:0000313" key="2">
    <source>
        <dbReference type="Proteomes" id="UP000324800"/>
    </source>
</evidence>
<organism evidence="1 2">
    <name type="scientific">Streblomastix strix</name>
    <dbReference type="NCBI Taxonomy" id="222440"/>
    <lineage>
        <taxon>Eukaryota</taxon>
        <taxon>Metamonada</taxon>
        <taxon>Preaxostyla</taxon>
        <taxon>Oxymonadida</taxon>
        <taxon>Streblomastigidae</taxon>
        <taxon>Streblomastix</taxon>
    </lineage>
</organism>
<dbReference type="EMBL" id="SNRW01044954">
    <property type="protein sequence ID" value="KAA6322340.1"/>
    <property type="molecule type" value="Genomic_DNA"/>
</dbReference>
<reference evidence="1 2" key="1">
    <citation type="submission" date="2019-03" db="EMBL/GenBank/DDBJ databases">
        <title>Single cell metagenomics reveals metabolic interactions within the superorganism composed of flagellate Streblomastix strix and complex community of Bacteroidetes bacteria on its surface.</title>
        <authorList>
            <person name="Treitli S.C."/>
            <person name="Kolisko M."/>
            <person name="Husnik F."/>
            <person name="Keeling P."/>
            <person name="Hampl V."/>
        </authorList>
    </citation>
    <scope>NUCLEOTIDE SEQUENCE [LARGE SCALE GENOMIC DNA]</scope>
    <source>
        <strain evidence="1">ST1C</strain>
    </source>
</reference>
<evidence type="ECO:0000313" key="1">
    <source>
        <dbReference type="EMBL" id="KAA6322340.1"/>
    </source>
</evidence>
<feature type="non-terminal residue" evidence="1">
    <location>
        <position position="144"/>
    </location>
</feature>
<dbReference type="Proteomes" id="UP000324800">
    <property type="component" value="Unassembled WGS sequence"/>
</dbReference>
<sequence length="144" mass="16984">MLSLTFNIDLKNNHMLQFTRKAISAHMIVKPKYEDTWNVGILFDYWREKGSNRNLTNIELQIKLTSLFMTICSMRPAEIEEISLRHSVVCEQTDNADLRLQPKTKDNEDEALWWNEYTTIPANRCQILLRLKKLLDVMNIKGKQ</sequence>
<accession>A0A5J4QN29</accession>
<name>A0A5J4QN29_9EUKA</name>
<evidence type="ECO:0008006" key="3">
    <source>
        <dbReference type="Google" id="ProtNLM"/>
    </source>
</evidence>